<accession>A0AAV9LYR1</accession>
<gene>
    <name evidence="1" type="ORF">R3W88_022697</name>
</gene>
<protein>
    <submittedName>
        <fullName evidence="1">Uncharacterized protein</fullName>
    </submittedName>
</protein>
<dbReference type="PANTHER" id="PTHR48302:SF2">
    <property type="entry name" value="DUF1985 DOMAIN-CONTAINING PROTEIN"/>
    <property type="match status" value="1"/>
</dbReference>
<evidence type="ECO:0000313" key="1">
    <source>
        <dbReference type="EMBL" id="KAK4729709.1"/>
    </source>
</evidence>
<dbReference type="AlphaFoldDB" id="A0AAV9LYR1"/>
<keyword evidence="2" id="KW-1185">Reference proteome</keyword>
<proteinExistence type="predicted"/>
<organism evidence="1 2">
    <name type="scientific">Solanum pinnatisectum</name>
    <name type="common">tansyleaf nightshade</name>
    <dbReference type="NCBI Taxonomy" id="50273"/>
    <lineage>
        <taxon>Eukaryota</taxon>
        <taxon>Viridiplantae</taxon>
        <taxon>Streptophyta</taxon>
        <taxon>Embryophyta</taxon>
        <taxon>Tracheophyta</taxon>
        <taxon>Spermatophyta</taxon>
        <taxon>Magnoliopsida</taxon>
        <taxon>eudicotyledons</taxon>
        <taxon>Gunneridae</taxon>
        <taxon>Pentapetalae</taxon>
        <taxon>asterids</taxon>
        <taxon>lamiids</taxon>
        <taxon>Solanales</taxon>
        <taxon>Solanaceae</taxon>
        <taxon>Solanoideae</taxon>
        <taxon>Solaneae</taxon>
        <taxon>Solanum</taxon>
    </lineage>
</organism>
<dbReference type="EMBL" id="JAWPEI010000004">
    <property type="protein sequence ID" value="KAK4729709.1"/>
    <property type="molecule type" value="Genomic_DNA"/>
</dbReference>
<dbReference type="Proteomes" id="UP001311915">
    <property type="component" value="Unassembled WGS sequence"/>
</dbReference>
<reference evidence="1 2" key="1">
    <citation type="submission" date="2023-10" db="EMBL/GenBank/DDBJ databases">
        <title>Genome-Wide Identification Analysis in wild type Solanum Pinnatisectum Reveals Some Genes Defensing Phytophthora Infestans.</title>
        <authorList>
            <person name="Sun C."/>
        </authorList>
    </citation>
    <scope>NUCLEOTIDE SEQUENCE [LARGE SCALE GENOMIC DNA]</scope>
    <source>
        <strain evidence="1">LQN</strain>
        <tissue evidence="1">Leaf</tissue>
    </source>
</reference>
<dbReference type="PANTHER" id="PTHR48302">
    <property type="entry name" value="ULP1 PROTEASE FAMILY, C-TERMINAL CATALYTIC DOMAIN CONTAINING PROTEIN"/>
    <property type="match status" value="1"/>
</dbReference>
<name>A0AAV9LYR1_9SOLN</name>
<sequence>MYHLNGIPYALNVWVYECASVLDNDIAVKERNVIPRICNRKVVAEKPKFEMFMENIFTENNCANIQPTAEEITSLDLPHISHISPTEPAPSNVNLEVGQPQEVPGFEDFSSKPPDQLLRISIRVSSTQDLTHHRREERLYIHKNLHSQTHTTI</sequence>
<evidence type="ECO:0000313" key="2">
    <source>
        <dbReference type="Proteomes" id="UP001311915"/>
    </source>
</evidence>
<comment type="caution">
    <text evidence="1">The sequence shown here is derived from an EMBL/GenBank/DDBJ whole genome shotgun (WGS) entry which is preliminary data.</text>
</comment>